<feature type="region of interest" description="Disordered" evidence="1">
    <location>
        <begin position="223"/>
        <end position="254"/>
    </location>
</feature>
<protein>
    <submittedName>
        <fullName evidence="3">DUF4130 domain-containing protein</fullName>
    </submittedName>
</protein>
<evidence type="ECO:0000313" key="4">
    <source>
        <dbReference type="Proteomes" id="UP001206312"/>
    </source>
</evidence>
<gene>
    <name evidence="3" type="ORF">NG653_01285</name>
</gene>
<reference evidence="3 4" key="1">
    <citation type="submission" date="2022-06" db="EMBL/GenBank/DDBJ databases">
        <authorList>
            <person name="Xuan X."/>
        </authorList>
    </citation>
    <scope>NUCLEOTIDE SEQUENCE [LARGE SCALE GENOMIC DNA]</scope>
    <source>
        <strain evidence="3 4">2V75</strain>
    </source>
</reference>
<dbReference type="Pfam" id="PF13566">
    <property type="entry name" value="DUF4130"/>
    <property type="match status" value="1"/>
</dbReference>
<name>A0ABT1ATZ4_9FLAO</name>
<sequence>MEQPALFYYDESFEGFLTACSSALAQPEGLVELRKTTGGPEGLFQNERRIRTDRVAAMDLWHSLGKKGTAFQRLVYFSFLSEREGVERKLLTFIRQVLGRYTEKWTIGNADPPATLARWAGQVACERRRLETSLSFQNPKEGVFAGVIAPEHNVLPLLSRQLRYRFRGNSWMVYDRRRDRVLWAQEGSPLFLERLVHCPAAVRSMVREMHPFPGYSGEHLTPGFPGREASFPMERDGYSSPHPEKPHRAYQEAV</sequence>
<feature type="domain" description="DUF4130" evidence="2">
    <location>
        <begin position="89"/>
        <end position="184"/>
    </location>
</feature>
<dbReference type="RefSeq" id="WP_252739845.1">
    <property type="nucleotide sequence ID" value="NZ_JAMXIB010000001.1"/>
</dbReference>
<organism evidence="3 4">
    <name type="scientific">Robiginitalea marina</name>
    <dbReference type="NCBI Taxonomy" id="2954105"/>
    <lineage>
        <taxon>Bacteria</taxon>
        <taxon>Pseudomonadati</taxon>
        <taxon>Bacteroidota</taxon>
        <taxon>Flavobacteriia</taxon>
        <taxon>Flavobacteriales</taxon>
        <taxon>Flavobacteriaceae</taxon>
        <taxon>Robiginitalea</taxon>
    </lineage>
</organism>
<feature type="compositionally biased region" description="Basic and acidic residues" evidence="1">
    <location>
        <begin position="233"/>
        <end position="254"/>
    </location>
</feature>
<dbReference type="EMBL" id="JAMXIB010000001">
    <property type="protein sequence ID" value="MCO5723468.1"/>
    <property type="molecule type" value="Genomic_DNA"/>
</dbReference>
<evidence type="ECO:0000259" key="2">
    <source>
        <dbReference type="Pfam" id="PF13566"/>
    </source>
</evidence>
<dbReference type="InterPro" id="IPR025404">
    <property type="entry name" value="DUF4130"/>
</dbReference>
<proteinExistence type="predicted"/>
<comment type="caution">
    <text evidence="3">The sequence shown here is derived from an EMBL/GenBank/DDBJ whole genome shotgun (WGS) entry which is preliminary data.</text>
</comment>
<keyword evidence="4" id="KW-1185">Reference proteome</keyword>
<evidence type="ECO:0000256" key="1">
    <source>
        <dbReference type="SAM" id="MobiDB-lite"/>
    </source>
</evidence>
<evidence type="ECO:0000313" key="3">
    <source>
        <dbReference type="EMBL" id="MCO5723468.1"/>
    </source>
</evidence>
<dbReference type="Proteomes" id="UP001206312">
    <property type="component" value="Unassembled WGS sequence"/>
</dbReference>
<accession>A0ABT1ATZ4</accession>